<evidence type="ECO:0000256" key="1">
    <source>
        <dbReference type="SAM" id="MobiDB-lite"/>
    </source>
</evidence>
<accession>A0A9N9E3Y5</accession>
<feature type="region of interest" description="Disordered" evidence="1">
    <location>
        <begin position="130"/>
        <end position="158"/>
    </location>
</feature>
<protein>
    <submittedName>
        <fullName evidence="2">19044_t:CDS:1</fullName>
    </submittedName>
</protein>
<organism evidence="2 3">
    <name type="scientific">Cetraspora pellucida</name>
    <dbReference type="NCBI Taxonomy" id="1433469"/>
    <lineage>
        <taxon>Eukaryota</taxon>
        <taxon>Fungi</taxon>
        <taxon>Fungi incertae sedis</taxon>
        <taxon>Mucoromycota</taxon>
        <taxon>Glomeromycotina</taxon>
        <taxon>Glomeromycetes</taxon>
        <taxon>Diversisporales</taxon>
        <taxon>Gigasporaceae</taxon>
        <taxon>Cetraspora</taxon>
    </lineage>
</organism>
<dbReference type="AlphaFoldDB" id="A0A9N9E3Y5"/>
<dbReference type="EMBL" id="CAJVQA010007584">
    <property type="protein sequence ID" value="CAG8658827.1"/>
    <property type="molecule type" value="Genomic_DNA"/>
</dbReference>
<proteinExistence type="predicted"/>
<gene>
    <name evidence="2" type="ORF">CPELLU_LOCUS9700</name>
</gene>
<evidence type="ECO:0000313" key="3">
    <source>
        <dbReference type="Proteomes" id="UP000789759"/>
    </source>
</evidence>
<dbReference type="OrthoDB" id="2474858at2759"/>
<keyword evidence="3" id="KW-1185">Reference proteome</keyword>
<evidence type="ECO:0000313" key="2">
    <source>
        <dbReference type="EMBL" id="CAG8658827.1"/>
    </source>
</evidence>
<sequence>AIICEKSTNEEFIFAPTDKKDSYILEYKLLESGDIIFAYSEGIQIFTINSQTKTLSMIYFWTDGFEEEKETVHQSTKRQLTSFIEKINKSNLKYLLLAIKKIIKTKDTTEDLTESWPYDLIVQHLLENKDSTEDSTKDPIENPTKDSTKDSTNESTEV</sequence>
<comment type="caution">
    <text evidence="2">The sequence shown here is derived from an EMBL/GenBank/DDBJ whole genome shotgun (WGS) entry which is preliminary data.</text>
</comment>
<name>A0A9N9E3Y5_9GLOM</name>
<reference evidence="2" key="1">
    <citation type="submission" date="2021-06" db="EMBL/GenBank/DDBJ databases">
        <authorList>
            <person name="Kallberg Y."/>
            <person name="Tangrot J."/>
            <person name="Rosling A."/>
        </authorList>
    </citation>
    <scope>NUCLEOTIDE SEQUENCE</scope>
    <source>
        <strain evidence="2">FL966</strain>
    </source>
</reference>
<feature type="non-terminal residue" evidence="2">
    <location>
        <position position="158"/>
    </location>
</feature>
<dbReference type="Proteomes" id="UP000789759">
    <property type="component" value="Unassembled WGS sequence"/>
</dbReference>
<feature type="compositionally biased region" description="Basic and acidic residues" evidence="1">
    <location>
        <begin position="130"/>
        <end position="152"/>
    </location>
</feature>